<dbReference type="SUPFAM" id="SSF47413">
    <property type="entry name" value="lambda repressor-like DNA-binding domains"/>
    <property type="match status" value="1"/>
</dbReference>
<keyword evidence="1" id="KW-0678">Repressor</keyword>
<proteinExistence type="predicted"/>
<dbReference type="InterPro" id="IPR028082">
    <property type="entry name" value="Peripla_BP_I"/>
</dbReference>
<dbReference type="PROSITE" id="PS50932">
    <property type="entry name" value="HTH_LACI_2"/>
    <property type="match status" value="1"/>
</dbReference>
<dbReference type="InterPro" id="IPR000843">
    <property type="entry name" value="HTH_LacI"/>
</dbReference>
<evidence type="ECO:0000256" key="2">
    <source>
        <dbReference type="ARBA" id="ARBA00023015"/>
    </source>
</evidence>
<dbReference type="RefSeq" id="WP_431308197.1">
    <property type="nucleotide sequence ID" value="NZ_BSUJ01000001.1"/>
</dbReference>
<dbReference type="CDD" id="cd06288">
    <property type="entry name" value="PBP1_sucrose_transcription_regulator"/>
    <property type="match status" value="1"/>
</dbReference>
<protein>
    <submittedName>
        <fullName evidence="7">Transcriptional regulator</fullName>
    </submittedName>
</protein>
<dbReference type="PROSITE" id="PS00356">
    <property type="entry name" value="HTH_LACI_1"/>
    <property type="match status" value="1"/>
</dbReference>
<evidence type="ECO:0000259" key="6">
    <source>
        <dbReference type="PROSITE" id="PS50932"/>
    </source>
</evidence>
<dbReference type="Pfam" id="PF00356">
    <property type="entry name" value="LacI"/>
    <property type="match status" value="1"/>
</dbReference>
<evidence type="ECO:0000313" key="8">
    <source>
        <dbReference type="Proteomes" id="UP001157109"/>
    </source>
</evidence>
<evidence type="ECO:0000256" key="4">
    <source>
        <dbReference type="ARBA" id="ARBA00023163"/>
    </source>
</evidence>
<organism evidence="7 8">
    <name type="scientific">Arsenicicoccus piscis</name>
    <dbReference type="NCBI Taxonomy" id="673954"/>
    <lineage>
        <taxon>Bacteria</taxon>
        <taxon>Bacillati</taxon>
        <taxon>Actinomycetota</taxon>
        <taxon>Actinomycetes</taxon>
        <taxon>Micrococcales</taxon>
        <taxon>Intrasporangiaceae</taxon>
        <taxon>Arsenicicoccus</taxon>
    </lineage>
</organism>
<dbReference type="Proteomes" id="UP001157109">
    <property type="component" value="Unassembled WGS sequence"/>
</dbReference>
<dbReference type="InterPro" id="IPR010982">
    <property type="entry name" value="Lambda_DNA-bd_dom_sf"/>
</dbReference>
<keyword evidence="2" id="KW-0805">Transcription regulation</keyword>
<comment type="caution">
    <text evidence="7">The sequence shown here is derived from an EMBL/GenBank/DDBJ whole genome shotgun (WGS) entry which is preliminary data.</text>
</comment>
<evidence type="ECO:0000256" key="5">
    <source>
        <dbReference type="SAM" id="MobiDB-lite"/>
    </source>
</evidence>
<gene>
    <name evidence="7" type="ORF">GCM10025862_10390</name>
</gene>
<dbReference type="Gene3D" id="3.40.50.2300">
    <property type="match status" value="2"/>
</dbReference>
<evidence type="ECO:0000256" key="3">
    <source>
        <dbReference type="ARBA" id="ARBA00023125"/>
    </source>
</evidence>
<dbReference type="PANTHER" id="PTHR30146:SF148">
    <property type="entry name" value="HTH-TYPE TRANSCRIPTIONAL REPRESSOR PURR-RELATED"/>
    <property type="match status" value="1"/>
</dbReference>
<dbReference type="Gene3D" id="1.10.260.40">
    <property type="entry name" value="lambda repressor-like DNA-binding domains"/>
    <property type="match status" value="1"/>
</dbReference>
<reference evidence="8" key="1">
    <citation type="journal article" date="2019" name="Int. J. Syst. Evol. Microbiol.">
        <title>The Global Catalogue of Microorganisms (GCM) 10K type strain sequencing project: providing services to taxonomists for standard genome sequencing and annotation.</title>
        <authorList>
            <consortium name="The Broad Institute Genomics Platform"/>
            <consortium name="The Broad Institute Genome Sequencing Center for Infectious Disease"/>
            <person name="Wu L."/>
            <person name="Ma J."/>
        </authorList>
    </citation>
    <scope>NUCLEOTIDE SEQUENCE [LARGE SCALE GENOMIC DNA]</scope>
    <source>
        <strain evidence="8">NBRC 105830</strain>
    </source>
</reference>
<keyword evidence="3" id="KW-0238">DNA-binding</keyword>
<feature type="domain" description="HTH lacI-type" evidence="6">
    <location>
        <begin position="29"/>
        <end position="86"/>
    </location>
</feature>
<dbReference type="SMART" id="SM00354">
    <property type="entry name" value="HTH_LACI"/>
    <property type="match status" value="1"/>
</dbReference>
<dbReference type="CDD" id="cd01392">
    <property type="entry name" value="HTH_LacI"/>
    <property type="match status" value="1"/>
</dbReference>
<keyword evidence="4" id="KW-0804">Transcription</keyword>
<evidence type="ECO:0000256" key="1">
    <source>
        <dbReference type="ARBA" id="ARBA00022491"/>
    </source>
</evidence>
<name>A0ABQ6HKN9_9MICO</name>
<accession>A0ABQ6HKN9</accession>
<dbReference type="PANTHER" id="PTHR30146">
    <property type="entry name" value="LACI-RELATED TRANSCRIPTIONAL REPRESSOR"/>
    <property type="match status" value="1"/>
</dbReference>
<evidence type="ECO:0000313" key="7">
    <source>
        <dbReference type="EMBL" id="GMA19018.1"/>
    </source>
</evidence>
<dbReference type="EMBL" id="BSUJ01000001">
    <property type="protein sequence ID" value="GMA19018.1"/>
    <property type="molecule type" value="Genomic_DNA"/>
</dbReference>
<keyword evidence="8" id="KW-1185">Reference proteome</keyword>
<dbReference type="Pfam" id="PF13377">
    <property type="entry name" value="Peripla_BP_3"/>
    <property type="match status" value="1"/>
</dbReference>
<dbReference type="SUPFAM" id="SSF53822">
    <property type="entry name" value="Periplasmic binding protein-like I"/>
    <property type="match status" value="1"/>
</dbReference>
<feature type="region of interest" description="Disordered" evidence="5">
    <location>
        <begin position="1"/>
        <end position="29"/>
    </location>
</feature>
<feature type="compositionally biased region" description="Basic residues" evidence="5">
    <location>
        <begin position="14"/>
        <end position="23"/>
    </location>
</feature>
<sequence length="371" mass="40497">MSRGPLLSGYEPHRRPRSPRRGRATSTQATLRDVADAAGVSVTTASVALNDVRAGVRVSEPTRRRVREVAKRLEYRPNSVARSLRTQSTQTIGFISDEVTTTPFAVSMLAAAQAEAARHDQLLFVLNVGVDATPAMQRRAVDALVEHRVSGIIYACMHHREIDAPDFLPQRTVFLNARDVTGRHRSIVPDDEQGGRLAATALVEAGHERIGYLDDSAGNVAAPLRRKGFQDVLRESGLGRSASWERSATPDVSGGRDTELFFDLPIDQRPTGLFCFNDRMAMGAYQRLRRLGLHVPDDLSIVGFDDQEFIAAELDPPLTTVRLPLAEMGARAVQQVLDADPATPDEQTVRVPCTLVRRASVGAPPAVLEQG</sequence>
<dbReference type="InterPro" id="IPR046335">
    <property type="entry name" value="LacI/GalR-like_sensor"/>
</dbReference>